<reference evidence="2" key="1">
    <citation type="submission" date="2018-10" db="EMBL/GenBank/DDBJ databases">
        <title>Population genomic analysis revealed the cold adaptation of white poplar.</title>
        <authorList>
            <person name="Liu Y.-J."/>
        </authorList>
    </citation>
    <scope>NUCLEOTIDE SEQUENCE [LARGE SCALE GENOMIC DNA]</scope>
    <source>
        <strain evidence="2">PAL-ZL1</strain>
    </source>
</reference>
<dbReference type="Gene3D" id="4.10.60.10">
    <property type="entry name" value="Zinc finger, CCHC-type"/>
    <property type="match status" value="1"/>
</dbReference>
<dbReference type="Pfam" id="PF22936">
    <property type="entry name" value="Pol_BBD"/>
    <property type="match status" value="1"/>
</dbReference>
<comment type="caution">
    <text evidence="2">The sequence shown here is derived from an EMBL/GenBank/DDBJ whole genome shotgun (WGS) entry which is preliminary data.</text>
</comment>
<dbReference type="InterPro" id="IPR036875">
    <property type="entry name" value="Znf_CCHC_sf"/>
</dbReference>
<accession>A0A4U5MHI7</accession>
<dbReference type="GO" id="GO:0003676">
    <property type="term" value="F:nucleic acid binding"/>
    <property type="evidence" value="ECO:0007669"/>
    <property type="project" value="InterPro"/>
</dbReference>
<dbReference type="PANTHER" id="PTHR34222">
    <property type="entry name" value="GAG_PRE-INTEGRS DOMAIN-CONTAINING PROTEIN"/>
    <property type="match status" value="1"/>
</dbReference>
<sequence>MALRPIYESVRASLLHRYPLPSLNTAIQEIIFEETRLNLDKCPQFDIALATTWSLHQKFSNQICKNCHKMGHVFVTCPTVECRYCHTFGHILEHCPTRPRRPKGGFSKPKIMSKPNSSFVTVAAATEGSTFVTMIDLDAMVKQVISFKSSTAMSATPGNSSWFFDSTCCNHMATNINFLSSKTPVSSLPPIYTANGTQMTITHTGHVTTPNLSLPEMYHIPNLTLNLISVG</sequence>
<evidence type="ECO:0000313" key="2">
    <source>
        <dbReference type="EMBL" id="TKR68799.1"/>
    </source>
</evidence>
<dbReference type="EMBL" id="RCHU01001198">
    <property type="protein sequence ID" value="TKR68799.1"/>
    <property type="molecule type" value="Genomic_DNA"/>
</dbReference>
<dbReference type="STRING" id="43335.A0A4U5MHI7"/>
<feature type="domain" description="CCHC-type" evidence="1">
    <location>
        <begin position="81"/>
        <end position="97"/>
    </location>
</feature>
<dbReference type="InterPro" id="IPR001878">
    <property type="entry name" value="Znf_CCHC"/>
</dbReference>
<dbReference type="InterPro" id="IPR054722">
    <property type="entry name" value="PolX-like_BBD"/>
</dbReference>
<dbReference type="SMART" id="SM00343">
    <property type="entry name" value="ZnF_C2HC"/>
    <property type="match status" value="2"/>
</dbReference>
<dbReference type="GO" id="GO:0008270">
    <property type="term" value="F:zinc ion binding"/>
    <property type="evidence" value="ECO:0007669"/>
    <property type="project" value="InterPro"/>
</dbReference>
<organism evidence="2">
    <name type="scientific">Populus alba</name>
    <name type="common">White poplar</name>
    <dbReference type="NCBI Taxonomy" id="43335"/>
    <lineage>
        <taxon>Eukaryota</taxon>
        <taxon>Viridiplantae</taxon>
        <taxon>Streptophyta</taxon>
        <taxon>Embryophyta</taxon>
        <taxon>Tracheophyta</taxon>
        <taxon>Spermatophyta</taxon>
        <taxon>Magnoliopsida</taxon>
        <taxon>eudicotyledons</taxon>
        <taxon>Gunneridae</taxon>
        <taxon>Pentapetalae</taxon>
        <taxon>rosids</taxon>
        <taxon>fabids</taxon>
        <taxon>Malpighiales</taxon>
        <taxon>Salicaceae</taxon>
        <taxon>Saliceae</taxon>
        <taxon>Populus</taxon>
    </lineage>
</organism>
<proteinExistence type="predicted"/>
<feature type="domain" description="CCHC-type" evidence="1">
    <location>
        <begin position="63"/>
        <end position="79"/>
    </location>
</feature>
<dbReference type="SUPFAM" id="SSF57756">
    <property type="entry name" value="Retrovirus zinc finger-like domains"/>
    <property type="match status" value="1"/>
</dbReference>
<dbReference type="AlphaFoldDB" id="A0A4U5MHI7"/>
<dbReference type="PANTHER" id="PTHR34222:SF100">
    <property type="entry name" value="CCHC-TYPE DOMAIN-CONTAINING PROTEIN"/>
    <property type="match status" value="1"/>
</dbReference>
<name>A0A4U5MHI7_POPAL</name>
<gene>
    <name evidence="2" type="ORF">D5086_0000307390</name>
</gene>
<evidence type="ECO:0000259" key="1">
    <source>
        <dbReference type="SMART" id="SM00343"/>
    </source>
</evidence>
<protein>
    <recommendedName>
        <fullName evidence="1">CCHC-type domain-containing protein</fullName>
    </recommendedName>
</protein>